<dbReference type="EMBL" id="HE576752">
    <property type="protein sequence ID" value="CCC66872.1"/>
    <property type="molecule type" value="Genomic_DNA"/>
</dbReference>
<reference evidence="3 4" key="1">
    <citation type="journal article" date="2011" name="Proc. Natl. Acad. Sci. U.S.A.">
        <title>Evolutionary erosion of yeast sex chromosomes by mating-type switching accidents.</title>
        <authorList>
            <person name="Gordon J.L."/>
            <person name="Armisen D."/>
            <person name="Proux-Wera E."/>
            <person name="Oheigeartaigh S.S."/>
            <person name="Byrne K.P."/>
            <person name="Wolfe K.H."/>
        </authorList>
    </citation>
    <scope>NUCLEOTIDE SEQUENCE [LARGE SCALE GENOMIC DNA]</scope>
    <source>
        <strain evidence="4">ATCC 76901 / BCRC 22586 / CBS 4309 / NBRC 1992 / NRRL Y-12630</strain>
    </source>
</reference>
<feature type="transmembrane region" description="Helical" evidence="2">
    <location>
        <begin position="6"/>
        <end position="30"/>
    </location>
</feature>
<evidence type="ECO:0008006" key="5">
    <source>
        <dbReference type="Google" id="ProtNLM"/>
    </source>
</evidence>
<sequence>MTSSTVSVAVGCAVGIPIGVGLLVAFFFWWRLQRRFKKEEQMDQELERAVYDESGFVSFDNSDTLQEPQQEGAELDNDNNNNRKTKYYVPAYRKKINSMTIRSSTRPNNMDSSNNSNNHLDSPQIFGESGDPSTNSLASFQKLQAGKRQVSVYDQMIPIIPSDGQKIPYSTIQQETLTDRSSSNVDMVTPHSNDDLIKNLQNQDFGSYPRRPSSTNISKLGAPQVHLSNYSNSSFHTRESSISAAMHPQGSVENIFATPKNESPARFNDNASPIPNNNIKNSNASNNSTSTNTENGNYTLKNNYDMDDTNMIAEEDQYENEFTNYSENRREFIDSLRPK</sequence>
<feature type="region of interest" description="Disordered" evidence="1">
    <location>
        <begin position="98"/>
        <end position="136"/>
    </location>
</feature>
<keyword evidence="4" id="KW-1185">Reference proteome</keyword>
<gene>
    <name evidence="3" type="primary">NCAS0A03140</name>
    <name evidence="3" type="ordered locus">NCAS_0A03140</name>
</gene>
<dbReference type="RefSeq" id="XP_003673262.1">
    <property type="nucleotide sequence ID" value="XM_003673214.1"/>
</dbReference>
<evidence type="ECO:0000256" key="2">
    <source>
        <dbReference type="SAM" id="Phobius"/>
    </source>
</evidence>
<dbReference type="OrthoDB" id="4097102at2759"/>
<dbReference type="Proteomes" id="UP000001640">
    <property type="component" value="Chromosome 1"/>
</dbReference>
<reference key="2">
    <citation type="submission" date="2011-08" db="EMBL/GenBank/DDBJ databases">
        <title>Genome sequence of Naumovozyma castellii.</title>
        <authorList>
            <person name="Gordon J.L."/>
            <person name="Armisen D."/>
            <person name="Proux-Wera E."/>
            <person name="OhEigeartaigh S.S."/>
            <person name="Byrne K.P."/>
            <person name="Wolfe K.H."/>
        </authorList>
    </citation>
    <scope>NUCLEOTIDE SEQUENCE</scope>
    <source>
        <strain>Type strain:CBS 4309</strain>
    </source>
</reference>
<evidence type="ECO:0000256" key="1">
    <source>
        <dbReference type="SAM" id="MobiDB-lite"/>
    </source>
</evidence>
<accession>G0V5Y3</accession>
<proteinExistence type="predicted"/>
<protein>
    <recommendedName>
        <fullName evidence="5">Suppressor of lethality of KEX2 GAS1 double null mutant protein 1</fullName>
    </recommendedName>
</protein>
<name>G0V5Y3_NAUCA</name>
<feature type="compositionally biased region" description="Low complexity" evidence="1">
    <location>
        <begin position="270"/>
        <end position="292"/>
    </location>
</feature>
<feature type="compositionally biased region" description="Low complexity" evidence="1">
    <location>
        <begin position="108"/>
        <end position="118"/>
    </location>
</feature>
<feature type="compositionally biased region" description="Polar residues" evidence="1">
    <location>
        <begin position="98"/>
        <end position="107"/>
    </location>
</feature>
<keyword evidence="2" id="KW-0472">Membrane</keyword>
<keyword evidence="2" id="KW-1133">Transmembrane helix</keyword>
<dbReference type="eggNOG" id="ENOG502RZI6">
    <property type="taxonomic scope" value="Eukaryota"/>
</dbReference>
<dbReference type="CDD" id="cd12087">
    <property type="entry name" value="TM_EGFR-like"/>
    <property type="match status" value="1"/>
</dbReference>
<dbReference type="OMA" id="KYYVPAY"/>
<dbReference type="InParanoid" id="G0V5Y3"/>
<evidence type="ECO:0000313" key="4">
    <source>
        <dbReference type="Proteomes" id="UP000001640"/>
    </source>
</evidence>
<feature type="region of interest" description="Disordered" evidence="1">
    <location>
        <begin position="260"/>
        <end position="298"/>
    </location>
</feature>
<dbReference type="KEGG" id="ncs:NCAS_0A03140"/>
<dbReference type="FunCoup" id="G0V5Y3">
    <property type="interactions" value="26"/>
</dbReference>
<feature type="region of interest" description="Disordered" evidence="1">
    <location>
        <begin position="60"/>
        <end position="84"/>
    </location>
</feature>
<organism evidence="3 4">
    <name type="scientific">Naumovozyma castellii</name>
    <name type="common">Yeast</name>
    <name type="synonym">Saccharomyces castellii</name>
    <dbReference type="NCBI Taxonomy" id="27288"/>
    <lineage>
        <taxon>Eukaryota</taxon>
        <taxon>Fungi</taxon>
        <taxon>Dikarya</taxon>
        <taxon>Ascomycota</taxon>
        <taxon>Saccharomycotina</taxon>
        <taxon>Saccharomycetes</taxon>
        <taxon>Saccharomycetales</taxon>
        <taxon>Saccharomycetaceae</taxon>
        <taxon>Naumovozyma</taxon>
    </lineage>
</organism>
<feature type="compositionally biased region" description="Polar residues" evidence="1">
    <location>
        <begin position="60"/>
        <end position="69"/>
    </location>
</feature>
<evidence type="ECO:0000313" key="3">
    <source>
        <dbReference type="EMBL" id="CCC66872.1"/>
    </source>
</evidence>
<dbReference type="AlphaFoldDB" id="G0V5Y3"/>
<dbReference type="HOGENOM" id="CLU_079389_0_0_1"/>
<keyword evidence="2" id="KW-0812">Transmembrane</keyword>
<dbReference type="GeneID" id="96900360"/>